<evidence type="ECO:0000313" key="10">
    <source>
        <dbReference type="Proteomes" id="UP000244193"/>
    </source>
</evidence>
<evidence type="ECO:0000256" key="7">
    <source>
        <dbReference type="HAMAP-Rule" id="MF_02060"/>
    </source>
</evidence>
<gene>
    <name evidence="7" type="primary">trmH</name>
    <name evidence="9" type="ORF">HYN48_09310</name>
</gene>
<dbReference type="Gene3D" id="3.40.1280.10">
    <property type="match status" value="1"/>
</dbReference>
<dbReference type="PANTHER" id="PTHR43453">
    <property type="entry name" value="RRNA METHYLASE-LIKE"/>
    <property type="match status" value="1"/>
</dbReference>
<dbReference type="InterPro" id="IPR029026">
    <property type="entry name" value="tRNA_m1G_MTases_N"/>
</dbReference>
<feature type="binding site" evidence="7">
    <location>
        <position position="161"/>
    </location>
    <ligand>
        <name>S-adenosyl-L-methionine</name>
        <dbReference type="ChEBI" id="CHEBI:59789"/>
    </ligand>
</feature>
<keyword evidence="1 7" id="KW-0820">tRNA-binding</keyword>
<evidence type="ECO:0000256" key="6">
    <source>
        <dbReference type="ARBA" id="ARBA00022884"/>
    </source>
</evidence>
<dbReference type="Proteomes" id="UP000244193">
    <property type="component" value="Chromosome"/>
</dbReference>
<feature type="binding site" evidence="7">
    <location>
        <position position="109"/>
    </location>
    <ligand>
        <name>S-adenosyl-L-methionine</name>
        <dbReference type="ChEBI" id="CHEBI:59789"/>
    </ligand>
</feature>
<comment type="catalytic activity">
    <reaction evidence="7">
        <text>guanosine(18) in tRNA + S-adenosyl-L-methionine = 2'-O-methylguanosine(18) in tRNA + S-adenosyl-L-homocysteine + H(+)</text>
        <dbReference type="Rhea" id="RHEA:20077"/>
        <dbReference type="Rhea" id="RHEA-COMP:10190"/>
        <dbReference type="Rhea" id="RHEA-COMP:10192"/>
        <dbReference type="ChEBI" id="CHEBI:15378"/>
        <dbReference type="ChEBI" id="CHEBI:57856"/>
        <dbReference type="ChEBI" id="CHEBI:59789"/>
        <dbReference type="ChEBI" id="CHEBI:74269"/>
        <dbReference type="ChEBI" id="CHEBI:74445"/>
        <dbReference type="EC" id="2.1.1.34"/>
    </reaction>
</comment>
<feature type="domain" description="tRNA/rRNA methyltransferase SpoU type" evidence="8">
    <location>
        <begin position="33"/>
        <end position="171"/>
    </location>
</feature>
<proteinExistence type="inferred from homology"/>
<dbReference type="InterPro" id="IPR001537">
    <property type="entry name" value="SpoU_MeTrfase"/>
</dbReference>
<keyword evidence="10" id="KW-1185">Reference proteome</keyword>
<dbReference type="GO" id="GO:0002938">
    <property type="term" value="P:tRNA guanine ribose methylation"/>
    <property type="evidence" value="ECO:0007669"/>
    <property type="project" value="UniProtKB-UniRule"/>
</dbReference>
<evidence type="ECO:0000259" key="8">
    <source>
        <dbReference type="Pfam" id="PF00588"/>
    </source>
</evidence>
<dbReference type="Pfam" id="PF00588">
    <property type="entry name" value="SpoU_methylase"/>
    <property type="match status" value="1"/>
</dbReference>
<evidence type="ECO:0000256" key="2">
    <source>
        <dbReference type="ARBA" id="ARBA00022603"/>
    </source>
</evidence>
<dbReference type="HAMAP" id="MF_02060">
    <property type="entry name" value="tRNA_methyltr_TrmH"/>
    <property type="match status" value="1"/>
</dbReference>
<dbReference type="OrthoDB" id="9785673at2"/>
<dbReference type="GO" id="GO:0000049">
    <property type="term" value="F:tRNA binding"/>
    <property type="evidence" value="ECO:0007669"/>
    <property type="project" value="UniProtKB-UniRule"/>
</dbReference>
<reference evidence="9 10" key="1">
    <citation type="submission" date="2018-04" db="EMBL/GenBank/DDBJ databases">
        <title>Genome sequencing of Flavobacterium sp. HYN0048.</title>
        <authorList>
            <person name="Yi H."/>
            <person name="Baek C."/>
        </authorList>
    </citation>
    <scope>NUCLEOTIDE SEQUENCE [LARGE SCALE GENOMIC DNA]</scope>
    <source>
        <strain evidence="9 10">HYN0048</strain>
    </source>
</reference>
<protein>
    <recommendedName>
        <fullName evidence="7">tRNA (guanosine(18)-2'-O)-methyltransferase</fullName>
        <ecNumber evidence="7">2.1.1.34</ecNumber>
    </recommendedName>
    <alternativeName>
        <fullName evidence="7">tRNA [Gm18] methyltransferase</fullName>
    </alternativeName>
</protein>
<evidence type="ECO:0000313" key="9">
    <source>
        <dbReference type="EMBL" id="AWA30264.1"/>
    </source>
</evidence>
<evidence type="ECO:0000256" key="5">
    <source>
        <dbReference type="ARBA" id="ARBA00022694"/>
    </source>
</evidence>
<keyword evidence="3 7" id="KW-0808">Transferase</keyword>
<evidence type="ECO:0000256" key="3">
    <source>
        <dbReference type="ARBA" id="ARBA00022679"/>
    </source>
</evidence>
<organism evidence="9 10">
    <name type="scientific">Flavobacterium magnum</name>
    <dbReference type="NCBI Taxonomy" id="2162713"/>
    <lineage>
        <taxon>Bacteria</taxon>
        <taxon>Pseudomonadati</taxon>
        <taxon>Bacteroidota</taxon>
        <taxon>Flavobacteriia</taxon>
        <taxon>Flavobacteriales</taxon>
        <taxon>Flavobacteriaceae</taxon>
        <taxon>Flavobacterium</taxon>
    </lineage>
</organism>
<dbReference type="PANTHER" id="PTHR43453:SF1">
    <property type="entry name" value="TRNA_RRNA METHYLTRANSFERASE SPOU TYPE DOMAIN-CONTAINING PROTEIN"/>
    <property type="match status" value="1"/>
</dbReference>
<dbReference type="InterPro" id="IPR033671">
    <property type="entry name" value="TrmH"/>
</dbReference>
<accession>A0A2S0RF36</accession>
<keyword evidence="2 7" id="KW-0489">Methyltransferase</keyword>
<keyword evidence="6 7" id="KW-0694">RNA-binding</keyword>
<dbReference type="RefSeq" id="WP_108370954.1">
    <property type="nucleotide sequence ID" value="NZ_CP028811.1"/>
</dbReference>
<feature type="binding site" evidence="7">
    <location>
        <position position="152"/>
    </location>
    <ligand>
        <name>S-adenosyl-L-methionine</name>
        <dbReference type="ChEBI" id="CHEBI:59789"/>
    </ligand>
</feature>
<dbReference type="AlphaFoldDB" id="A0A2S0RF36"/>
<dbReference type="GO" id="GO:0141100">
    <property type="term" value="F:tRNA (guanine(18)-2'-O)-methyltransferase activity"/>
    <property type="evidence" value="ECO:0007669"/>
    <property type="project" value="UniProtKB-UniRule"/>
</dbReference>
<comment type="similarity">
    <text evidence="7">Belongs to the class IV-like SAM-binding methyltransferase superfamily. RNA methyltransferase TrmH family.</text>
</comment>
<dbReference type="EMBL" id="CP028811">
    <property type="protein sequence ID" value="AWA30264.1"/>
    <property type="molecule type" value="Genomic_DNA"/>
</dbReference>
<comment type="caution">
    <text evidence="7">Lacks conserved residue(s) required for the propagation of feature annotation.</text>
</comment>
<dbReference type="SUPFAM" id="SSF75217">
    <property type="entry name" value="alpha/beta knot"/>
    <property type="match status" value="1"/>
</dbReference>
<sequence length="221" mass="25289">MADLAYLEYLEGFLTDNRKEKFLKILANRTNHFTIAIEDVYQLHNTSAVMRSCEVFGIQNLHVIEEKYGKRVDKQIALGAQKWVDISRHESVGECLAKVKSQGYKIIATTPHEDDCLMDDFDITQKSALFFGTEIHGLSEEVLRQADGFLKIPMVGFTESLNISVSAAIIIQNITERLRKSTVDWQLSAEELLEKRIDWSRNSIKDIKRIEARYFGSLDQG</sequence>
<dbReference type="EC" id="2.1.1.34" evidence="7"/>
<name>A0A2S0RF36_9FLAO</name>
<evidence type="ECO:0000256" key="4">
    <source>
        <dbReference type="ARBA" id="ARBA00022691"/>
    </source>
</evidence>
<keyword evidence="5 7" id="KW-0819">tRNA processing</keyword>
<dbReference type="CDD" id="cd18092">
    <property type="entry name" value="SpoU-like_TrmH"/>
    <property type="match status" value="1"/>
</dbReference>
<dbReference type="KEGG" id="fmg:HYN48_09310"/>
<keyword evidence="4 7" id="KW-0949">S-adenosyl-L-methionine</keyword>
<dbReference type="InterPro" id="IPR029028">
    <property type="entry name" value="Alpha/beta_knot_MTases"/>
</dbReference>
<comment type="function">
    <text evidence="7">Catalyzes the 2'-O methylation of guanosine at position 18 in tRNA.</text>
</comment>
<evidence type="ECO:0000256" key="1">
    <source>
        <dbReference type="ARBA" id="ARBA00022555"/>
    </source>
</evidence>